<evidence type="ECO:0000313" key="2">
    <source>
        <dbReference type="EMBL" id="KAF0922521.1"/>
    </source>
</evidence>
<evidence type="ECO:0000313" key="3">
    <source>
        <dbReference type="Proteomes" id="UP000479710"/>
    </source>
</evidence>
<dbReference type="EMBL" id="SPHZ02000004">
    <property type="protein sequence ID" value="KAF0922523.1"/>
    <property type="molecule type" value="Genomic_DNA"/>
</dbReference>
<comment type="caution">
    <text evidence="2">The sequence shown here is derived from an EMBL/GenBank/DDBJ whole genome shotgun (WGS) entry which is preliminary data.</text>
</comment>
<dbReference type="AlphaFoldDB" id="A0A6G1ECX5"/>
<accession>A0A6G1ECX5</accession>
<dbReference type="Proteomes" id="UP000479710">
    <property type="component" value="Unassembled WGS sequence"/>
</dbReference>
<feature type="region of interest" description="Disordered" evidence="1">
    <location>
        <begin position="67"/>
        <end position="88"/>
    </location>
</feature>
<dbReference type="EMBL" id="SPHZ02000004">
    <property type="protein sequence ID" value="KAF0922524.1"/>
    <property type="molecule type" value="Genomic_DNA"/>
</dbReference>
<gene>
    <name evidence="2" type="ORF">E2562_037538</name>
</gene>
<proteinExistence type="predicted"/>
<dbReference type="EMBL" id="SPHZ02000004">
    <property type="protein sequence ID" value="KAF0922521.1"/>
    <property type="molecule type" value="Genomic_DNA"/>
</dbReference>
<sequence>MPRLPMPPPQLTSDHGNRDHRAASPSITTAVPFVPSRTPLASPPVNQAISKRLSSLSSPRSIHRWSSIASQPTVNTPPAREVLDEMLS</sequence>
<feature type="region of interest" description="Disordered" evidence="1">
    <location>
        <begin position="1"/>
        <end position="45"/>
    </location>
</feature>
<feature type="compositionally biased region" description="Pro residues" evidence="1">
    <location>
        <begin position="1"/>
        <end position="10"/>
    </location>
</feature>
<keyword evidence="3" id="KW-1185">Reference proteome</keyword>
<name>A0A6G1ECX5_9ORYZ</name>
<reference evidence="2 3" key="1">
    <citation type="submission" date="2019-11" db="EMBL/GenBank/DDBJ databases">
        <title>Whole genome sequence of Oryza granulata.</title>
        <authorList>
            <person name="Li W."/>
        </authorList>
    </citation>
    <scope>NUCLEOTIDE SEQUENCE [LARGE SCALE GENOMIC DNA]</scope>
    <source>
        <strain evidence="3">cv. Menghai</strain>
        <tissue evidence="2">Leaf</tissue>
    </source>
</reference>
<organism evidence="2 3">
    <name type="scientific">Oryza meyeriana var. granulata</name>
    <dbReference type="NCBI Taxonomy" id="110450"/>
    <lineage>
        <taxon>Eukaryota</taxon>
        <taxon>Viridiplantae</taxon>
        <taxon>Streptophyta</taxon>
        <taxon>Embryophyta</taxon>
        <taxon>Tracheophyta</taxon>
        <taxon>Spermatophyta</taxon>
        <taxon>Magnoliopsida</taxon>
        <taxon>Liliopsida</taxon>
        <taxon>Poales</taxon>
        <taxon>Poaceae</taxon>
        <taxon>BOP clade</taxon>
        <taxon>Oryzoideae</taxon>
        <taxon>Oryzeae</taxon>
        <taxon>Oryzinae</taxon>
        <taxon>Oryza</taxon>
        <taxon>Oryza meyeriana</taxon>
    </lineage>
</organism>
<evidence type="ECO:0000256" key="1">
    <source>
        <dbReference type="SAM" id="MobiDB-lite"/>
    </source>
</evidence>
<protein>
    <submittedName>
        <fullName evidence="2">Uncharacterized protein</fullName>
    </submittedName>
</protein>
<dbReference type="EMBL" id="SPHZ02000004">
    <property type="protein sequence ID" value="KAF0922522.1"/>
    <property type="molecule type" value="Genomic_DNA"/>
</dbReference>